<dbReference type="PANTHER" id="PTHR33933">
    <property type="entry name" value="NUCLEOTIDYLTRANSFERASE"/>
    <property type="match status" value="1"/>
</dbReference>
<organism evidence="2">
    <name type="scientific">marine sediment metagenome</name>
    <dbReference type="NCBI Taxonomy" id="412755"/>
    <lineage>
        <taxon>unclassified sequences</taxon>
        <taxon>metagenomes</taxon>
        <taxon>ecological metagenomes</taxon>
    </lineage>
</organism>
<dbReference type="EMBL" id="BART01025569">
    <property type="protein sequence ID" value="GAH02489.1"/>
    <property type="molecule type" value="Genomic_DNA"/>
</dbReference>
<dbReference type="AlphaFoldDB" id="X1DBS7"/>
<accession>X1DBS7</accession>
<dbReference type="Pfam" id="PF18765">
    <property type="entry name" value="Polbeta"/>
    <property type="match status" value="1"/>
</dbReference>
<evidence type="ECO:0000313" key="2">
    <source>
        <dbReference type="EMBL" id="GAH02489.1"/>
    </source>
</evidence>
<dbReference type="InterPro" id="IPR043519">
    <property type="entry name" value="NT_sf"/>
</dbReference>
<dbReference type="CDD" id="cd05403">
    <property type="entry name" value="NT_KNTase_like"/>
    <property type="match status" value="1"/>
</dbReference>
<dbReference type="SUPFAM" id="SSF81301">
    <property type="entry name" value="Nucleotidyltransferase"/>
    <property type="match status" value="1"/>
</dbReference>
<sequence length="118" mass="13579">MKVKTDFLPTEVRNEVDKLVERITTEFKDSLLKIIVFGSAARGQLHDEADIDILCLVKKRSLDLFTQITDIAYDIFLEGGKLLSIKVLEEDRFDYLIKLDEAFVKNVLSEGKVLWEKS</sequence>
<dbReference type="InterPro" id="IPR041633">
    <property type="entry name" value="Polbeta"/>
</dbReference>
<gene>
    <name evidence="2" type="ORF">S01H4_45864</name>
</gene>
<evidence type="ECO:0000259" key="1">
    <source>
        <dbReference type="Pfam" id="PF18765"/>
    </source>
</evidence>
<reference evidence="2" key="1">
    <citation type="journal article" date="2014" name="Front. Microbiol.">
        <title>High frequency of phylogenetically diverse reductive dehalogenase-homologous genes in deep subseafloor sedimentary metagenomes.</title>
        <authorList>
            <person name="Kawai M."/>
            <person name="Futagami T."/>
            <person name="Toyoda A."/>
            <person name="Takaki Y."/>
            <person name="Nishi S."/>
            <person name="Hori S."/>
            <person name="Arai W."/>
            <person name="Tsubouchi T."/>
            <person name="Morono Y."/>
            <person name="Uchiyama I."/>
            <person name="Ito T."/>
            <person name="Fujiyama A."/>
            <person name="Inagaki F."/>
            <person name="Takami H."/>
        </authorList>
    </citation>
    <scope>NUCLEOTIDE SEQUENCE</scope>
    <source>
        <strain evidence="2">Expedition CK06-06</strain>
    </source>
</reference>
<dbReference type="Gene3D" id="3.30.460.10">
    <property type="entry name" value="Beta Polymerase, domain 2"/>
    <property type="match status" value="1"/>
</dbReference>
<proteinExistence type="predicted"/>
<dbReference type="InterPro" id="IPR052548">
    <property type="entry name" value="Type_VII_TA_antitoxin"/>
</dbReference>
<feature type="domain" description="Polymerase beta nucleotidyltransferase" evidence="1">
    <location>
        <begin position="28"/>
        <end position="117"/>
    </location>
</feature>
<protein>
    <recommendedName>
        <fullName evidence="1">Polymerase beta nucleotidyltransferase domain-containing protein</fullName>
    </recommendedName>
</protein>
<name>X1DBS7_9ZZZZ</name>
<dbReference type="PANTHER" id="PTHR33933:SF1">
    <property type="entry name" value="PROTEIN ADENYLYLTRANSFERASE MNTA-RELATED"/>
    <property type="match status" value="1"/>
</dbReference>
<comment type="caution">
    <text evidence="2">The sequence shown here is derived from an EMBL/GenBank/DDBJ whole genome shotgun (WGS) entry which is preliminary data.</text>
</comment>